<name>A0AAV1RIB6_9ROSI</name>
<proteinExistence type="predicted"/>
<organism evidence="2 3">
    <name type="scientific">Dovyalis caffra</name>
    <dbReference type="NCBI Taxonomy" id="77055"/>
    <lineage>
        <taxon>Eukaryota</taxon>
        <taxon>Viridiplantae</taxon>
        <taxon>Streptophyta</taxon>
        <taxon>Embryophyta</taxon>
        <taxon>Tracheophyta</taxon>
        <taxon>Spermatophyta</taxon>
        <taxon>Magnoliopsida</taxon>
        <taxon>eudicotyledons</taxon>
        <taxon>Gunneridae</taxon>
        <taxon>Pentapetalae</taxon>
        <taxon>rosids</taxon>
        <taxon>fabids</taxon>
        <taxon>Malpighiales</taxon>
        <taxon>Salicaceae</taxon>
        <taxon>Flacourtieae</taxon>
        <taxon>Dovyalis</taxon>
    </lineage>
</organism>
<reference evidence="2 3" key="1">
    <citation type="submission" date="2024-01" db="EMBL/GenBank/DDBJ databases">
        <authorList>
            <person name="Waweru B."/>
        </authorList>
    </citation>
    <scope>NUCLEOTIDE SEQUENCE [LARGE SCALE GENOMIC DNA]</scope>
</reference>
<dbReference type="Proteomes" id="UP001314170">
    <property type="component" value="Unassembled WGS sequence"/>
</dbReference>
<evidence type="ECO:0000313" key="2">
    <source>
        <dbReference type="EMBL" id="CAK7335511.1"/>
    </source>
</evidence>
<gene>
    <name evidence="2" type="ORF">DCAF_LOCUS10505</name>
</gene>
<feature type="compositionally biased region" description="Polar residues" evidence="1">
    <location>
        <begin position="16"/>
        <end position="30"/>
    </location>
</feature>
<comment type="caution">
    <text evidence="2">The sequence shown here is derived from an EMBL/GenBank/DDBJ whole genome shotgun (WGS) entry which is preliminary data.</text>
</comment>
<dbReference type="AlphaFoldDB" id="A0AAV1RIB6"/>
<accession>A0AAV1RIB6</accession>
<protein>
    <submittedName>
        <fullName evidence="2">Uncharacterized protein</fullName>
    </submittedName>
</protein>
<dbReference type="EMBL" id="CAWUPB010000994">
    <property type="protein sequence ID" value="CAK7335511.1"/>
    <property type="molecule type" value="Genomic_DNA"/>
</dbReference>
<evidence type="ECO:0000313" key="3">
    <source>
        <dbReference type="Proteomes" id="UP001314170"/>
    </source>
</evidence>
<keyword evidence="3" id="KW-1185">Reference proteome</keyword>
<feature type="region of interest" description="Disordered" evidence="1">
    <location>
        <begin position="1"/>
        <end position="30"/>
    </location>
</feature>
<sequence length="134" mass="15425">MRIMTVQPNKKGPSLRPSQPNNNAANSTKFSAQQSCLQGPQIMQSFHLKGRHYLLQYAQAIQSPLIQTCYTVHPRHKDFLFLRQWTLKHNPCLICPLPPTVLHLIKPTLPQLFCLVFQIPYRPHRPHCLPPTVS</sequence>
<evidence type="ECO:0000256" key="1">
    <source>
        <dbReference type="SAM" id="MobiDB-lite"/>
    </source>
</evidence>